<accession>A0A081BMK0</accession>
<gene>
    <name evidence="1" type="ORF">U14_02861</name>
</gene>
<sequence length="68" mass="7762">MELQEIDVVIEPNGQVKVEVRGVKGMNCLDLTKALEDALGGQIEEREMRPEAYETAQEFAFETQRQYS</sequence>
<proteinExistence type="predicted"/>
<organism evidence="1">
    <name type="scientific">Candidatus Moduliflexus flocculans</name>
    <dbReference type="NCBI Taxonomy" id="1499966"/>
    <lineage>
        <taxon>Bacteria</taxon>
        <taxon>Candidatus Moduliflexota</taxon>
        <taxon>Candidatus Moduliflexia</taxon>
        <taxon>Candidatus Moduliflexales</taxon>
        <taxon>Candidatus Moduliflexaceae</taxon>
    </lineage>
</organism>
<dbReference type="Proteomes" id="UP000030700">
    <property type="component" value="Unassembled WGS sequence"/>
</dbReference>
<evidence type="ECO:0008006" key="3">
    <source>
        <dbReference type="Google" id="ProtNLM"/>
    </source>
</evidence>
<dbReference type="EMBL" id="DF820457">
    <property type="protein sequence ID" value="GAK51616.1"/>
    <property type="molecule type" value="Genomic_DNA"/>
</dbReference>
<name>A0A081BMK0_9BACT</name>
<dbReference type="STRING" id="1499966.U14_02861"/>
<dbReference type="Pfam" id="PF11211">
    <property type="entry name" value="DUF2997"/>
    <property type="match status" value="1"/>
</dbReference>
<dbReference type="InterPro" id="IPR021375">
    <property type="entry name" value="DUF2997"/>
</dbReference>
<protein>
    <recommendedName>
        <fullName evidence="3">DUF2997 domain-containing protein</fullName>
    </recommendedName>
</protein>
<reference evidence="1" key="1">
    <citation type="journal article" date="2015" name="PeerJ">
        <title>First genomic representation of candidate bacterial phylum KSB3 points to enhanced environmental sensing as a trigger of wastewater bulking.</title>
        <authorList>
            <person name="Sekiguchi Y."/>
            <person name="Ohashi A."/>
            <person name="Parks D.H."/>
            <person name="Yamauchi T."/>
            <person name="Tyson G.W."/>
            <person name="Hugenholtz P."/>
        </authorList>
    </citation>
    <scope>NUCLEOTIDE SEQUENCE [LARGE SCALE GENOMIC DNA]</scope>
</reference>
<keyword evidence="2" id="KW-1185">Reference proteome</keyword>
<evidence type="ECO:0000313" key="2">
    <source>
        <dbReference type="Proteomes" id="UP000030700"/>
    </source>
</evidence>
<evidence type="ECO:0000313" key="1">
    <source>
        <dbReference type="EMBL" id="GAK51616.1"/>
    </source>
</evidence>
<dbReference type="HOGENOM" id="CLU_180396_2_0_0"/>
<dbReference type="AlphaFoldDB" id="A0A081BMK0"/>